<dbReference type="Gene3D" id="3.90.190.10">
    <property type="entry name" value="Protein tyrosine phosphatase superfamily"/>
    <property type="match status" value="1"/>
</dbReference>
<dbReference type="InterPro" id="IPR029021">
    <property type="entry name" value="Prot-tyrosine_phosphatase-like"/>
</dbReference>
<dbReference type="PROSITE" id="PS50054">
    <property type="entry name" value="TYR_PHOSPHATASE_DUAL"/>
    <property type="match status" value="1"/>
</dbReference>
<dbReference type="InterPro" id="IPR020422">
    <property type="entry name" value="TYR_PHOSPHATASE_DUAL_dom"/>
</dbReference>
<evidence type="ECO:0000313" key="4">
    <source>
        <dbReference type="RefSeq" id="XP_065648660.1"/>
    </source>
</evidence>
<dbReference type="InterPro" id="IPR053272">
    <property type="entry name" value="STY_interacting-like"/>
</dbReference>
<dbReference type="PANTHER" id="PTHR46659">
    <property type="entry name" value="SERINE/THREONINE/TYROSINE-INTERACTING-LIKE PROTEIN 1"/>
    <property type="match status" value="1"/>
</dbReference>
<name>A0ABM4BHZ6_HYDVU</name>
<dbReference type="SMART" id="SM00195">
    <property type="entry name" value="DSPc"/>
    <property type="match status" value="1"/>
</dbReference>
<sequence>MNGIKLIEPIELFNLLNQSIGDKSCVNGEHYLILYDTRNLKEYSESHIITSFHISFDGHGCYMFPFNIDHSSIKHIVIMDNKTSSLKEASSGISCAKAIWNMISKNEVMLVKGGFEDFSALYPFLCTKKVLYTQRDISHMIVYPLEIENGFLFLGTTKQALNKNVNYDLKIKAYINVTIESNNLYLKNDDESLPQLLHIPVKDEVGENIYDYFQTTCSFIDEHKKNKHRLLIYSNLGISRSVTIVLCYMIYCYKVSLKKAFVTLKTYQNSACPHQDFIKSLMQWEFDVLGERITILEDGIFR</sequence>
<proteinExistence type="predicted"/>
<feature type="domain" description="Tyrosine-protein phosphatase" evidence="1">
    <location>
        <begin position="143"/>
        <end position="290"/>
    </location>
</feature>
<evidence type="ECO:0000259" key="1">
    <source>
        <dbReference type="PROSITE" id="PS50054"/>
    </source>
</evidence>
<dbReference type="Proteomes" id="UP001652625">
    <property type="component" value="Chromosome 03"/>
</dbReference>
<dbReference type="PANTHER" id="PTHR46659:SF1">
    <property type="entry name" value="SERINE_THREONINE_TYROSINE-INTERACTING-LIKE PROTEIN 1"/>
    <property type="match status" value="1"/>
</dbReference>
<dbReference type="PROSITE" id="PS50206">
    <property type="entry name" value="RHODANESE_3"/>
    <property type="match status" value="1"/>
</dbReference>
<dbReference type="InterPro" id="IPR036873">
    <property type="entry name" value="Rhodanese-like_dom_sf"/>
</dbReference>
<dbReference type="Gene3D" id="3.40.250.10">
    <property type="entry name" value="Rhodanese-like domain"/>
    <property type="match status" value="1"/>
</dbReference>
<dbReference type="GeneID" id="100198507"/>
<protein>
    <submittedName>
        <fullName evidence="4">Serine/threonine/tyrosine-interacting-like protein 1</fullName>
    </submittedName>
</protein>
<gene>
    <name evidence="4" type="primary">LOC100198507</name>
</gene>
<evidence type="ECO:0000313" key="3">
    <source>
        <dbReference type="Proteomes" id="UP001652625"/>
    </source>
</evidence>
<dbReference type="Pfam" id="PF00782">
    <property type="entry name" value="DSPc"/>
    <property type="match status" value="1"/>
</dbReference>
<feature type="domain" description="Rhodanese" evidence="2">
    <location>
        <begin position="36"/>
        <end position="127"/>
    </location>
</feature>
<dbReference type="InterPro" id="IPR001763">
    <property type="entry name" value="Rhodanese-like_dom"/>
</dbReference>
<organism evidence="3 4">
    <name type="scientific">Hydra vulgaris</name>
    <name type="common">Hydra</name>
    <name type="synonym">Hydra attenuata</name>
    <dbReference type="NCBI Taxonomy" id="6087"/>
    <lineage>
        <taxon>Eukaryota</taxon>
        <taxon>Metazoa</taxon>
        <taxon>Cnidaria</taxon>
        <taxon>Hydrozoa</taxon>
        <taxon>Hydroidolina</taxon>
        <taxon>Anthoathecata</taxon>
        <taxon>Aplanulata</taxon>
        <taxon>Hydridae</taxon>
        <taxon>Hydra</taxon>
    </lineage>
</organism>
<dbReference type="Pfam" id="PF00581">
    <property type="entry name" value="Rhodanese"/>
    <property type="match status" value="1"/>
</dbReference>
<dbReference type="SUPFAM" id="SSF52821">
    <property type="entry name" value="Rhodanese/Cell cycle control phosphatase"/>
    <property type="match status" value="1"/>
</dbReference>
<dbReference type="RefSeq" id="XP_065648660.1">
    <property type="nucleotide sequence ID" value="XM_065792588.1"/>
</dbReference>
<dbReference type="SUPFAM" id="SSF52799">
    <property type="entry name" value="(Phosphotyrosine protein) phosphatases II"/>
    <property type="match status" value="1"/>
</dbReference>
<reference evidence="4" key="1">
    <citation type="submission" date="2025-08" db="UniProtKB">
        <authorList>
            <consortium name="RefSeq"/>
        </authorList>
    </citation>
    <scope>IDENTIFICATION</scope>
</reference>
<keyword evidence="3" id="KW-1185">Reference proteome</keyword>
<accession>A0ABM4BHZ6</accession>
<dbReference type="InterPro" id="IPR000340">
    <property type="entry name" value="Dual-sp_phosphatase_cat-dom"/>
</dbReference>
<evidence type="ECO:0000259" key="2">
    <source>
        <dbReference type="PROSITE" id="PS50206"/>
    </source>
</evidence>